<evidence type="ECO:0000256" key="1">
    <source>
        <dbReference type="SAM" id="SignalP"/>
    </source>
</evidence>
<dbReference type="GO" id="GO:0016020">
    <property type="term" value="C:membrane"/>
    <property type="evidence" value="ECO:0007669"/>
    <property type="project" value="TreeGrafter"/>
</dbReference>
<organism evidence="3 4">
    <name type="scientific">Sphingobacterium yanglingense</name>
    <dbReference type="NCBI Taxonomy" id="1437280"/>
    <lineage>
        <taxon>Bacteria</taxon>
        <taxon>Pseudomonadati</taxon>
        <taxon>Bacteroidota</taxon>
        <taxon>Sphingobacteriia</taxon>
        <taxon>Sphingobacteriales</taxon>
        <taxon>Sphingobacteriaceae</taxon>
        <taxon>Sphingobacterium</taxon>
    </lineage>
</organism>
<keyword evidence="4" id="KW-1185">Reference proteome</keyword>
<dbReference type="InterPro" id="IPR000073">
    <property type="entry name" value="AB_hydrolase_1"/>
</dbReference>
<gene>
    <name evidence="3" type="ORF">CLV99_2759</name>
</gene>
<name>A0A4V3DDN2_9SPHI</name>
<dbReference type="Gene3D" id="3.40.50.1820">
    <property type="entry name" value="alpha/beta hydrolase"/>
    <property type="match status" value="1"/>
</dbReference>
<sequence>MSSTRIIISVLLLLTICFKTHAQEKNQVKLELDFQKAQGKYQEFEAKYRRTIKTKNVDLSYLEWGEKTNKELVLVWLHGSLSNAYELAPYAEEFVKLGYRVFSIDQYNAGKTPLPSFDASFDDLSEDIKTLLDSLKIPKVVLGGFSRGGFLATNFYKLYPSYVKGLILEDGGSVAFSSSYLKLNKEALQQKLKEVTPPDVIKEQYFAQYPTEFDAYNSLYDSADTTDQFEILSYIRPLGDQWITYYGQPEYYHMQDSLHMAEAIFDSPNVSRYASSIIRVDPPVIFQSLKVPVLILDAVSPDDPIPVYEENKKLAENHPQWITHTVVENVAHNIHYAEPQIFIKAITDFLANL</sequence>
<dbReference type="PANTHER" id="PTHR43798:SF33">
    <property type="entry name" value="HYDROLASE, PUTATIVE (AFU_ORTHOLOGUE AFUA_2G14860)-RELATED"/>
    <property type="match status" value="1"/>
</dbReference>
<comment type="caution">
    <text evidence="3">The sequence shown here is derived from an EMBL/GenBank/DDBJ whole genome shotgun (WGS) entry which is preliminary data.</text>
</comment>
<dbReference type="SUPFAM" id="SSF53474">
    <property type="entry name" value="alpha/beta-Hydrolases"/>
    <property type="match status" value="1"/>
</dbReference>
<evidence type="ECO:0000313" key="4">
    <source>
        <dbReference type="Proteomes" id="UP000295292"/>
    </source>
</evidence>
<evidence type="ECO:0000259" key="2">
    <source>
        <dbReference type="Pfam" id="PF00561"/>
    </source>
</evidence>
<dbReference type="InterPro" id="IPR050266">
    <property type="entry name" value="AB_hydrolase_sf"/>
</dbReference>
<evidence type="ECO:0000313" key="3">
    <source>
        <dbReference type="EMBL" id="TDQ77354.1"/>
    </source>
</evidence>
<dbReference type="AlphaFoldDB" id="A0A4V3DDN2"/>
<keyword evidence="1" id="KW-0732">Signal</keyword>
<dbReference type="EMBL" id="SNYV01000014">
    <property type="protein sequence ID" value="TDQ77354.1"/>
    <property type="molecule type" value="Genomic_DNA"/>
</dbReference>
<accession>A0A4V3DDN2</accession>
<dbReference type="Proteomes" id="UP000295292">
    <property type="component" value="Unassembled WGS sequence"/>
</dbReference>
<reference evidence="3 4" key="1">
    <citation type="submission" date="2019-03" db="EMBL/GenBank/DDBJ databases">
        <title>Genomic Encyclopedia of Archaeal and Bacterial Type Strains, Phase II (KMG-II): from individual species to whole genera.</title>
        <authorList>
            <person name="Goeker M."/>
        </authorList>
    </citation>
    <scope>NUCLEOTIDE SEQUENCE [LARGE SCALE GENOMIC DNA]</scope>
    <source>
        <strain evidence="3 4">DSM 28353</strain>
    </source>
</reference>
<dbReference type="PANTHER" id="PTHR43798">
    <property type="entry name" value="MONOACYLGLYCEROL LIPASE"/>
    <property type="match status" value="1"/>
</dbReference>
<feature type="domain" description="AB hydrolase-1" evidence="2">
    <location>
        <begin position="74"/>
        <end position="193"/>
    </location>
</feature>
<proteinExistence type="predicted"/>
<feature type="chain" id="PRO_5020261719" evidence="1">
    <location>
        <begin position="23"/>
        <end position="353"/>
    </location>
</feature>
<dbReference type="InterPro" id="IPR029058">
    <property type="entry name" value="AB_hydrolase_fold"/>
</dbReference>
<protein>
    <submittedName>
        <fullName evidence="3">Pimeloyl-ACP methyl ester carboxylesterase</fullName>
    </submittedName>
</protein>
<feature type="signal peptide" evidence="1">
    <location>
        <begin position="1"/>
        <end position="22"/>
    </location>
</feature>
<dbReference type="RefSeq" id="WP_133584983.1">
    <property type="nucleotide sequence ID" value="NZ_SNYV01000014.1"/>
</dbReference>
<dbReference type="Pfam" id="PF00561">
    <property type="entry name" value="Abhydrolase_1"/>
    <property type="match status" value="1"/>
</dbReference>
<dbReference type="OrthoDB" id="9773293at2"/>